<dbReference type="RefSeq" id="WP_344793869.1">
    <property type="nucleotide sequence ID" value="NZ_BAABAU010000001.1"/>
</dbReference>
<dbReference type="Pfam" id="PF13559">
    <property type="entry name" value="DUF4129"/>
    <property type="match status" value="1"/>
</dbReference>
<keyword evidence="4" id="KW-1185">Reference proteome</keyword>
<evidence type="ECO:0000259" key="2">
    <source>
        <dbReference type="Pfam" id="PF13559"/>
    </source>
</evidence>
<sequence length="214" mass="23072">MTAPLAPSADEARRWLQEELAKPGYSGARPGLLDRLATAFSDWLDSLRFGGVSGSPALLLVVLLALVIAGLVVLFGIYGLPRLNRRSTRADALFGDDDTRPARDLRASAERAAAEGDFDLAVVETYRALARALSERGLVATSPGTTAHSFAIRAAVVFESRRASILDAARVFDGVRYLDRVAAEDDYVRLRDLDRELEATPVDTRVRSSAGALS</sequence>
<dbReference type="Proteomes" id="UP001501594">
    <property type="component" value="Unassembled WGS sequence"/>
</dbReference>
<keyword evidence="1" id="KW-1133">Transmembrane helix</keyword>
<name>A0ABP8DZC9_9MICO</name>
<accession>A0ABP8DZC9</accession>
<comment type="caution">
    <text evidence="3">The sequence shown here is derived from an EMBL/GenBank/DDBJ whole genome shotgun (WGS) entry which is preliminary data.</text>
</comment>
<dbReference type="EMBL" id="BAABAU010000001">
    <property type="protein sequence ID" value="GAA4265330.1"/>
    <property type="molecule type" value="Genomic_DNA"/>
</dbReference>
<evidence type="ECO:0000313" key="4">
    <source>
        <dbReference type="Proteomes" id="UP001501594"/>
    </source>
</evidence>
<proteinExistence type="predicted"/>
<evidence type="ECO:0000313" key="3">
    <source>
        <dbReference type="EMBL" id="GAA4265330.1"/>
    </source>
</evidence>
<feature type="transmembrane region" description="Helical" evidence="1">
    <location>
        <begin position="57"/>
        <end position="80"/>
    </location>
</feature>
<keyword evidence="1" id="KW-0472">Membrane</keyword>
<evidence type="ECO:0000256" key="1">
    <source>
        <dbReference type="SAM" id="Phobius"/>
    </source>
</evidence>
<reference evidence="4" key="1">
    <citation type="journal article" date="2019" name="Int. J. Syst. Evol. Microbiol.">
        <title>The Global Catalogue of Microorganisms (GCM) 10K type strain sequencing project: providing services to taxonomists for standard genome sequencing and annotation.</title>
        <authorList>
            <consortium name="The Broad Institute Genomics Platform"/>
            <consortium name="The Broad Institute Genome Sequencing Center for Infectious Disease"/>
            <person name="Wu L."/>
            <person name="Ma J."/>
        </authorList>
    </citation>
    <scope>NUCLEOTIDE SEQUENCE [LARGE SCALE GENOMIC DNA]</scope>
    <source>
        <strain evidence="4">JCM 17442</strain>
    </source>
</reference>
<protein>
    <recommendedName>
        <fullName evidence="2">Protein-glutamine gamma-glutamyltransferase-like C-terminal domain-containing protein</fullName>
    </recommendedName>
</protein>
<keyword evidence="1" id="KW-0812">Transmembrane</keyword>
<feature type="domain" description="Protein-glutamine gamma-glutamyltransferase-like C-terminal" evidence="2">
    <location>
        <begin position="126"/>
        <end position="195"/>
    </location>
</feature>
<dbReference type="InterPro" id="IPR025403">
    <property type="entry name" value="TgpA-like_C"/>
</dbReference>
<organism evidence="3 4">
    <name type="scientific">Frondihabitans peucedani</name>
    <dbReference type="NCBI Taxonomy" id="598626"/>
    <lineage>
        <taxon>Bacteria</taxon>
        <taxon>Bacillati</taxon>
        <taxon>Actinomycetota</taxon>
        <taxon>Actinomycetes</taxon>
        <taxon>Micrococcales</taxon>
        <taxon>Microbacteriaceae</taxon>
        <taxon>Frondihabitans</taxon>
    </lineage>
</organism>
<gene>
    <name evidence="3" type="ORF">GCM10022256_09420</name>
</gene>